<evidence type="ECO:0000313" key="2">
    <source>
        <dbReference type="EMBL" id="QKO28935.1"/>
    </source>
</evidence>
<reference evidence="2" key="1">
    <citation type="submission" date="2019-09" db="EMBL/GenBank/DDBJ databases">
        <authorList>
            <person name="Tao P."/>
            <person name="Yang T."/>
            <person name="Chen J."/>
            <person name="Lin C."/>
            <person name="Hu J."/>
            <person name="Zhu Y."/>
            <person name="Lv H."/>
            <person name="Tian M."/>
            <person name="Gao Q."/>
            <person name="Jia J."/>
        </authorList>
    </citation>
    <scope>NUCLEOTIDE SEQUENCE</scope>
    <source>
        <strain evidence="2">WV103</strain>
    </source>
</reference>
<feature type="region of interest" description="Disordered" evidence="1">
    <location>
        <begin position="1"/>
        <end position="30"/>
    </location>
</feature>
<organism evidence="2">
    <name type="scientific">Spodoptera exigua multiple nucleopolyhedrovirus</name>
    <dbReference type="NCBI Taxonomy" id="10454"/>
    <lineage>
        <taxon>Viruses</taxon>
        <taxon>Viruses incertae sedis</taxon>
        <taxon>Naldaviricetes</taxon>
        <taxon>Lefavirales</taxon>
        <taxon>Baculoviridae</taxon>
        <taxon>Alphabaculovirus</taxon>
    </lineage>
</organism>
<evidence type="ECO:0000256" key="1">
    <source>
        <dbReference type="SAM" id="MobiDB-lite"/>
    </source>
</evidence>
<name>A0A6N0C2K3_9ABAC</name>
<sequence>MKAKIEYEKSKPVETSRNKSKLDHIKNMMQ</sequence>
<accession>A0A6N0C2K3</accession>
<protein>
    <submittedName>
        <fullName evidence="2">Uncharacterized protein</fullName>
    </submittedName>
</protein>
<dbReference type="EMBL" id="MN481987">
    <property type="protein sequence ID" value="QKO28935.1"/>
    <property type="molecule type" value="Genomic_DNA"/>
</dbReference>
<proteinExistence type="predicted"/>